<dbReference type="Proteomes" id="UP000002036">
    <property type="component" value="Chromosome H"/>
</dbReference>
<comment type="subcellular location">
    <subcellularLocation>
        <location evidence="1">Nucleus</location>
    </subcellularLocation>
</comment>
<evidence type="ECO:0000256" key="1">
    <source>
        <dbReference type="ARBA" id="ARBA00004123"/>
    </source>
</evidence>
<dbReference type="InterPro" id="IPR013087">
    <property type="entry name" value="Znf_C2H2_type"/>
</dbReference>
<dbReference type="InterPro" id="IPR036236">
    <property type="entry name" value="Znf_C2H2_sf"/>
</dbReference>
<dbReference type="HOGENOM" id="CLU_940318_0_0_1"/>
<keyword evidence="9" id="KW-1185">Reference proteome</keyword>
<evidence type="ECO:0000259" key="7">
    <source>
        <dbReference type="PROSITE" id="PS50157"/>
    </source>
</evidence>
<gene>
    <name evidence="8" type="ordered locus">KLTH0H15048g</name>
</gene>
<feature type="domain" description="C2H2-type" evidence="7">
    <location>
        <begin position="176"/>
        <end position="203"/>
    </location>
</feature>
<dbReference type="PROSITE" id="PS50157">
    <property type="entry name" value="ZINC_FINGER_C2H2_2"/>
    <property type="match status" value="1"/>
</dbReference>
<organism evidence="8 9">
    <name type="scientific">Lachancea thermotolerans (strain ATCC 56472 / CBS 6340 / NRRL Y-8284)</name>
    <name type="common">Yeast</name>
    <name type="synonym">Kluyveromyces thermotolerans</name>
    <dbReference type="NCBI Taxonomy" id="559295"/>
    <lineage>
        <taxon>Eukaryota</taxon>
        <taxon>Fungi</taxon>
        <taxon>Dikarya</taxon>
        <taxon>Ascomycota</taxon>
        <taxon>Saccharomycotina</taxon>
        <taxon>Saccharomycetes</taxon>
        <taxon>Saccharomycetales</taxon>
        <taxon>Saccharomycetaceae</taxon>
        <taxon>Lachancea</taxon>
    </lineage>
</organism>
<keyword evidence="5" id="KW-0539">Nucleus</keyword>
<dbReference type="GO" id="GO:0008270">
    <property type="term" value="F:zinc ion binding"/>
    <property type="evidence" value="ECO:0007669"/>
    <property type="project" value="UniProtKB-KW"/>
</dbReference>
<reference evidence="8 9" key="1">
    <citation type="journal article" date="2009" name="Genome Res.">
        <title>Comparative genomics of protoploid Saccharomycetaceae.</title>
        <authorList>
            <consortium name="The Genolevures Consortium"/>
            <person name="Souciet J.-L."/>
            <person name="Dujon B."/>
            <person name="Gaillardin C."/>
            <person name="Johnston M."/>
            <person name="Baret P.V."/>
            <person name="Cliften P."/>
            <person name="Sherman D.J."/>
            <person name="Weissenbach J."/>
            <person name="Westhof E."/>
            <person name="Wincker P."/>
            <person name="Jubin C."/>
            <person name="Poulain J."/>
            <person name="Barbe V."/>
            <person name="Segurens B."/>
            <person name="Artiguenave F."/>
            <person name="Anthouard V."/>
            <person name="Vacherie B."/>
            <person name="Val M.-E."/>
            <person name="Fulton R.S."/>
            <person name="Minx P."/>
            <person name="Wilson R."/>
            <person name="Durrens P."/>
            <person name="Jean G."/>
            <person name="Marck C."/>
            <person name="Martin T."/>
            <person name="Nikolski M."/>
            <person name="Rolland T."/>
            <person name="Seret M.-L."/>
            <person name="Casaregola S."/>
            <person name="Despons L."/>
            <person name="Fairhead C."/>
            <person name="Fischer G."/>
            <person name="Lafontaine I."/>
            <person name="Leh V."/>
            <person name="Lemaire M."/>
            <person name="de Montigny J."/>
            <person name="Neuveglise C."/>
            <person name="Thierry A."/>
            <person name="Blanc-Lenfle I."/>
            <person name="Bleykasten C."/>
            <person name="Diffels J."/>
            <person name="Fritsch E."/>
            <person name="Frangeul L."/>
            <person name="Goeffon A."/>
            <person name="Jauniaux N."/>
            <person name="Kachouri-Lafond R."/>
            <person name="Payen C."/>
            <person name="Potier S."/>
            <person name="Pribylova L."/>
            <person name="Ozanne C."/>
            <person name="Richard G.-F."/>
            <person name="Sacerdot C."/>
            <person name="Straub M.-L."/>
            <person name="Talla E."/>
        </authorList>
    </citation>
    <scope>NUCLEOTIDE SEQUENCE [LARGE SCALE GENOMIC DNA]</scope>
    <source>
        <strain evidence="9">ATCC 56472 / CBS 6340 / NRRL Y-8284</strain>
    </source>
</reference>
<dbReference type="PANTHER" id="PTHR24396">
    <property type="entry name" value="ZINC FINGER PROTEIN"/>
    <property type="match status" value="1"/>
</dbReference>
<protein>
    <submittedName>
        <fullName evidence="8">KLTH0H15048p</fullName>
    </submittedName>
</protein>
<dbReference type="GO" id="GO:0000981">
    <property type="term" value="F:DNA-binding transcription factor activity, RNA polymerase II-specific"/>
    <property type="evidence" value="ECO:0007669"/>
    <property type="project" value="TreeGrafter"/>
</dbReference>
<keyword evidence="4" id="KW-0862">Zinc</keyword>
<evidence type="ECO:0000256" key="5">
    <source>
        <dbReference type="ARBA" id="ARBA00023242"/>
    </source>
</evidence>
<keyword evidence="2" id="KW-0479">Metal-binding</keyword>
<keyword evidence="3 6" id="KW-0863">Zinc-finger</keyword>
<dbReference type="OrthoDB" id="4036443at2759"/>
<dbReference type="InParanoid" id="C5E3N6"/>
<dbReference type="eggNOG" id="ENOG502S4NK">
    <property type="taxonomic scope" value="Eukaryota"/>
</dbReference>
<dbReference type="GO" id="GO:0005634">
    <property type="term" value="C:nucleus"/>
    <property type="evidence" value="ECO:0007669"/>
    <property type="project" value="UniProtKB-SubCell"/>
</dbReference>
<dbReference type="PANTHER" id="PTHR24396:SF19">
    <property type="entry name" value="FI01119P"/>
    <property type="match status" value="1"/>
</dbReference>
<evidence type="ECO:0000256" key="4">
    <source>
        <dbReference type="ARBA" id="ARBA00022833"/>
    </source>
</evidence>
<dbReference type="KEGG" id="lth:KLTH0H15048g"/>
<dbReference type="Gene3D" id="3.30.160.60">
    <property type="entry name" value="Classic Zinc Finger"/>
    <property type="match status" value="1"/>
</dbReference>
<dbReference type="GeneID" id="8294873"/>
<dbReference type="RefSeq" id="XP_002556509.1">
    <property type="nucleotide sequence ID" value="XM_002556463.1"/>
</dbReference>
<evidence type="ECO:0000256" key="3">
    <source>
        <dbReference type="ARBA" id="ARBA00022771"/>
    </source>
</evidence>
<evidence type="ECO:0000256" key="2">
    <source>
        <dbReference type="ARBA" id="ARBA00022723"/>
    </source>
</evidence>
<dbReference type="GO" id="GO:0000978">
    <property type="term" value="F:RNA polymerase II cis-regulatory region sequence-specific DNA binding"/>
    <property type="evidence" value="ECO:0007669"/>
    <property type="project" value="TreeGrafter"/>
</dbReference>
<dbReference type="SUPFAM" id="SSF57667">
    <property type="entry name" value="beta-beta-alpha zinc fingers"/>
    <property type="match status" value="1"/>
</dbReference>
<sequence>MGYIQFDKVDVPEDNVVSLGLLSRQLQKQQLGQLGELAGLGDEYASEYASGFGREYGGEYSGEYGHEYRGEYARKSVHTTLSATSASIAQTWHALLGFDHYDSASDGKPSLDEETCGVRFDTVPAAIAAASMASSSSSSCTERSALVPASPASSTECGSAGAKPAALSGAAMQQPFQCAFCPSSFKVKGYLTRHMKKHLVTKDFQCPFWSEDCRCHASGEFSRKDTYKTHLKSVHFVYPVGVAKSQRGQSKGRCAACYHEFASNAEWLLRHVETRQCEALVKLKHEGAARAQDFGR</sequence>
<dbReference type="SMART" id="SM00355">
    <property type="entry name" value="ZnF_C2H2"/>
    <property type="match status" value="2"/>
</dbReference>
<dbReference type="PROSITE" id="PS00028">
    <property type="entry name" value="ZINC_FINGER_C2H2_1"/>
    <property type="match status" value="1"/>
</dbReference>
<evidence type="ECO:0000256" key="6">
    <source>
        <dbReference type="PROSITE-ProRule" id="PRU00042"/>
    </source>
</evidence>
<dbReference type="EMBL" id="CU928180">
    <property type="protein sequence ID" value="CAR30647.1"/>
    <property type="molecule type" value="Genomic_DNA"/>
</dbReference>
<dbReference type="AlphaFoldDB" id="C5E3N6"/>
<proteinExistence type="predicted"/>
<dbReference type="InterPro" id="IPR051643">
    <property type="entry name" value="Transcr_Reg_ZincFinger"/>
</dbReference>
<name>C5E3N6_LACTC</name>
<accession>C5E3N6</accession>
<evidence type="ECO:0000313" key="8">
    <source>
        <dbReference type="EMBL" id="CAR30647.1"/>
    </source>
</evidence>
<dbReference type="OMA" id="MGYIQFD"/>
<evidence type="ECO:0000313" key="9">
    <source>
        <dbReference type="Proteomes" id="UP000002036"/>
    </source>
</evidence>